<dbReference type="Proteomes" id="UP001052655">
    <property type="component" value="Unassembled WGS sequence"/>
</dbReference>
<protein>
    <submittedName>
        <fullName evidence="1">Uncharacterized protein</fullName>
    </submittedName>
</protein>
<organism evidence="1 2">
    <name type="scientific">Streptomyces daghestanicus</name>
    <dbReference type="NCBI Taxonomy" id="66885"/>
    <lineage>
        <taxon>Bacteria</taxon>
        <taxon>Bacillati</taxon>
        <taxon>Actinomycetota</taxon>
        <taxon>Actinomycetes</taxon>
        <taxon>Kitasatosporales</taxon>
        <taxon>Streptomycetaceae</taxon>
        <taxon>Streptomyces</taxon>
    </lineage>
</organism>
<dbReference type="EMBL" id="BNDX01000013">
    <property type="protein sequence ID" value="GHI33308.1"/>
    <property type="molecule type" value="Genomic_DNA"/>
</dbReference>
<accession>A0ABQ3Q7Q9</accession>
<dbReference type="RefSeq" id="WP_226535705.1">
    <property type="nucleotide sequence ID" value="NZ_BMTC01000036.1"/>
</dbReference>
<sequence length="133" mass="14950">MSNTWEAGATPWLRRHQPETTWANEPNPVQCMFCGGQTVKRSESDRSRDTGRIELYCDNGSCDAREMVLLVRRDGADAYARADVRALNLIDNGTLDVHAAFPPQVKSSTMADLMADYGNEVERRMRKPSRSAE</sequence>
<evidence type="ECO:0000313" key="1">
    <source>
        <dbReference type="EMBL" id="GHI33308.1"/>
    </source>
</evidence>
<proteinExistence type="predicted"/>
<keyword evidence="2" id="KW-1185">Reference proteome</keyword>
<comment type="caution">
    <text evidence="1">The sequence shown here is derived from an EMBL/GenBank/DDBJ whole genome shotgun (WGS) entry which is preliminary data.</text>
</comment>
<gene>
    <name evidence="1" type="ORF">Sdagh_50380</name>
</gene>
<evidence type="ECO:0000313" key="2">
    <source>
        <dbReference type="Proteomes" id="UP001052655"/>
    </source>
</evidence>
<name>A0ABQ3Q7Q9_9ACTN</name>
<reference evidence="1" key="1">
    <citation type="submission" date="2024-05" db="EMBL/GenBank/DDBJ databases">
        <title>Whole genome shotgun sequence of Streptomyces daghestanicus NBRC 12762.</title>
        <authorList>
            <person name="Komaki H."/>
            <person name="Tamura T."/>
        </authorList>
    </citation>
    <scope>NUCLEOTIDE SEQUENCE</scope>
    <source>
        <strain evidence="1">NBRC 12762</strain>
    </source>
</reference>